<dbReference type="GO" id="GO:0048311">
    <property type="term" value="P:mitochondrion distribution"/>
    <property type="evidence" value="ECO:0000318"/>
    <property type="project" value="GO_Central"/>
</dbReference>
<sequence length="1029" mass="112533">MPRSLRRLQSLEEVEEEREYLSASEEELIVESLPARIQKALGRADGGSVDSRKVEEYSQESLLISPEPFLRDETVFKDNSGTISITEDTLSEHDYLETESGVESALGDVDWIAQYGSDIGLDLTTEQVQETLKYFTLTSNRTNQMTKTHNDLDAILQLLQEQKEKDLELAASIGQSLLERNKNLMQKTEAMEQYLEKSFDQEDQLRHEIVMKNELLQKFLKDQEDLYYDGSHTDDEQRSSDGSCKDDSITNLREKCKLLEQHNSHLILEALKIKEDTASEEQKERQLVADCVRQMMEAKDHITSLTDEISKKAEDNVRQQEEISQLINTVVDLQNRHKQLHLDNEELQALLNLSQASQDDLQAKVADLQQKYEECFEILMENQQEMKTINKKIETQPPTPAEEGAMGGHHDSKGSIALEIEESVKRDLAHIHEKRMNLARVLQTVRNINTPRNRKPKKAPSVQPRLVQKGDGFTPPPSLPTAASDQSLSSSDEAALDSRHSYARRSFRKPEKLQIVKPMKGSVTLHQWKKLASPTMSLEETRPGVHVKGAIQGALQGEKQSGEHTYDDTDDEDAPITLRADRMETSTPNATRSTETPSPETSGSPRLEPPRTLALSSIVSEKGFSAKESTTASILAQLLSSPSSSAPEKSSVGQVLASVLQKASEEASTKEPKRAESLRSLANYFSEKERMVMPTERTIPEDDSPPVSPPVLPLPSTGITGSIFSRILGSSSISMSLPPARPVTTTASSTPNVLTTSSPLLPRAGFGRTASGTNLKGLAESLSFPDEEKRRSLDVSGLHFPSGTSGLYTEGPTARVPALRRRASSGDLEKMGSSSGDQLSSPGAFGGRLSRGSSSGNLQDLSSSSPDSSPNADVGFFGRLKRRPSLGSLTDIIQKSSISAMPISGPPRVQRASSIDSAAVFQPSQRSQSPTRLEPGFGSSDSAQIPAPSTSSGFFSGSRLSSLAGVRGMWSRGEASSLPGAAPAHAPFGATRSEDRLEKINKAFALEDFGGMGLMSFFGGKTQNSSPPK</sequence>
<feature type="compositionally biased region" description="Polar residues" evidence="6">
    <location>
        <begin position="920"/>
        <end position="931"/>
    </location>
</feature>
<feature type="coiled-coil region" evidence="5">
    <location>
        <begin position="316"/>
        <end position="371"/>
    </location>
</feature>
<feature type="region of interest" description="Disordered" evidence="6">
    <location>
        <begin position="739"/>
        <end position="772"/>
    </location>
</feature>
<dbReference type="GO" id="GO:0031410">
    <property type="term" value="C:cytoplasmic vesicle"/>
    <property type="evidence" value="ECO:0000318"/>
    <property type="project" value="GO_Central"/>
</dbReference>
<feature type="region of interest" description="Disordered" evidence="6">
    <location>
        <begin position="920"/>
        <end position="953"/>
    </location>
</feature>
<dbReference type="GO" id="GO:0006605">
    <property type="term" value="P:protein targeting"/>
    <property type="evidence" value="ECO:0000318"/>
    <property type="project" value="GO_Central"/>
</dbReference>
<evidence type="ECO:0000256" key="2">
    <source>
        <dbReference type="ARBA" id="ARBA00007007"/>
    </source>
</evidence>
<dbReference type="PANTHER" id="PTHR15751">
    <property type="entry name" value="TRAFFICKING KINESIN-BINDING PROTEIN"/>
    <property type="match status" value="1"/>
</dbReference>
<feature type="compositionally biased region" description="Polar residues" evidence="6">
    <location>
        <begin position="743"/>
        <end position="759"/>
    </location>
</feature>
<evidence type="ECO:0000313" key="9">
    <source>
        <dbReference type="Proteomes" id="UP000001593"/>
    </source>
</evidence>
<dbReference type="Proteomes" id="UP000001593">
    <property type="component" value="Unassembled WGS sequence"/>
</dbReference>
<feature type="region of interest" description="Disordered" evidence="6">
    <location>
        <begin position="796"/>
        <end position="877"/>
    </location>
</feature>
<dbReference type="SMART" id="SM01424">
    <property type="entry name" value="HAP1_N"/>
    <property type="match status" value="1"/>
</dbReference>
<evidence type="ECO:0000256" key="3">
    <source>
        <dbReference type="ARBA" id="ARBA00023054"/>
    </source>
</evidence>
<keyword evidence="4" id="KW-0496">Mitochondrion</keyword>
<feature type="region of interest" description="Disordered" evidence="6">
    <location>
        <begin position="974"/>
        <end position="993"/>
    </location>
</feature>
<dbReference type="HOGENOM" id="CLU_294617_0_0_1"/>
<proteinExistence type="inferred from homology"/>
<feature type="compositionally biased region" description="Low complexity" evidence="6">
    <location>
        <begin position="847"/>
        <end position="870"/>
    </location>
</feature>
<dbReference type="InParanoid" id="A7RXF1"/>
<accession>A7RXF1</accession>
<keyword evidence="3 5" id="KW-0175">Coiled coil</keyword>
<dbReference type="EMBL" id="DS469550">
    <property type="protein sequence ID" value="EDO43834.1"/>
    <property type="molecule type" value="Genomic_DNA"/>
</dbReference>
<dbReference type="Pfam" id="PF12448">
    <property type="entry name" value="Milton"/>
    <property type="match status" value="1"/>
</dbReference>
<feature type="region of interest" description="Disordered" evidence="6">
    <location>
        <begin position="557"/>
        <end position="611"/>
    </location>
</feature>
<reference evidence="8 9" key="1">
    <citation type="journal article" date="2007" name="Science">
        <title>Sea anemone genome reveals ancestral eumetazoan gene repertoire and genomic organization.</title>
        <authorList>
            <person name="Putnam N.H."/>
            <person name="Srivastava M."/>
            <person name="Hellsten U."/>
            <person name="Dirks B."/>
            <person name="Chapman J."/>
            <person name="Salamov A."/>
            <person name="Terry A."/>
            <person name="Shapiro H."/>
            <person name="Lindquist E."/>
            <person name="Kapitonov V.V."/>
            <person name="Jurka J."/>
            <person name="Genikhovich G."/>
            <person name="Grigoriev I.V."/>
            <person name="Lucas S.M."/>
            <person name="Steele R.E."/>
            <person name="Finnerty J.R."/>
            <person name="Technau U."/>
            <person name="Martindale M.Q."/>
            <person name="Rokhsar D.S."/>
        </authorList>
    </citation>
    <scope>NUCLEOTIDE SEQUENCE [LARGE SCALE GENOMIC DNA]</scope>
    <source>
        <strain evidence="9">CH2 X CH6</strain>
    </source>
</reference>
<feature type="compositionally biased region" description="Low complexity" evidence="6">
    <location>
        <begin position="979"/>
        <end position="990"/>
    </location>
</feature>
<gene>
    <name evidence="8" type="ORF">NEMVEDRAFT_v1g203582</name>
</gene>
<name>A7RXF1_NEMVE</name>
<dbReference type="eggNOG" id="KOG4360">
    <property type="taxonomic scope" value="Eukaryota"/>
</dbReference>
<dbReference type="InterPro" id="IPR006933">
    <property type="entry name" value="HAP1_N"/>
</dbReference>
<feature type="compositionally biased region" description="Low complexity" evidence="6">
    <location>
        <begin position="482"/>
        <end position="493"/>
    </location>
</feature>
<dbReference type="OMA" id="CFEILME"/>
<dbReference type="AlphaFoldDB" id="A7RXF1"/>
<evidence type="ECO:0000256" key="6">
    <source>
        <dbReference type="SAM" id="MobiDB-lite"/>
    </source>
</evidence>
<feature type="compositionally biased region" description="Polar residues" evidence="6">
    <location>
        <begin position="832"/>
        <end position="841"/>
    </location>
</feature>
<evidence type="ECO:0000259" key="7">
    <source>
        <dbReference type="SMART" id="SM01424"/>
    </source>
</evidence>
<evidence type="ECO:0000256" key="4">
    <source>
        <dbReference type="ARBA" id="ARBA00023128"/>
    </source>
</evidence>
<dbReference type="InterPro" id="IPR022154">
    <property type="entry name" value="TRAK1/2_C"/>
</dbReference>
<evidence type="ECO:0000256" key="5">
    <source>
        <dbReference type="SAM" id="Coils"/>
    </source>
</evidence>
<dbReference type="GO" id="GO:0047496">
    <property type="term" value="P:vesicle transport along microtubule"/>
    <property type="evidence" value="ECO:0000318"/>
    <property type="project" value="GO_Central"/>
</dbReference>
<dbReference type="STRING" id="45351.A7RXF1"/>
<protein>
    <recommendedName>
        <fullName evidence="7">HAP1 N-terminal domain-containing protein</fullName>
    </recommendedName>
</protein>
<dbReference type="PANTHER" id="PTHR15751:SF12">
    <property type="entry name" value="TRAFFICKING KINESIN-BINDING PROTEIN MILT"/>
    <property type="match status" value="1"/>
</dbReference>
<organism evidence="8 9">
    <name type="scientific">Nematostella vectensis</name>
    <name type="common">Starlet sea anemone</name>
    <dbReference type="NCBI Taxonomy" id="45351"/>
    <lineage>
        <taxon>Eukaryota</taxon>
        <taxon>Metazoa</taxon>
        <taxon>Cnidaria</taxon>
        <taxon>Anthozoa</taxon>
        <taxon>Hexacorallia</taxon>
        <taxon>Actiniaria</taxon>
        <taxon>Edwardsiidae</taxon>
        <taxon>Nematostella</taxon>
    </lineage>
</organism>
<dbReference type="InterPro" id="IPR051946">
    <property type="entry name" value="Intracell_Traff-Reg"/>
</dbReference>
<comment type="subcellular location">
    <subcellularLocation>
        <location evidence="1">Mitochondrion</location>
    </subcellularLocation>
</comment>
<dbReference type="Pfam" id="PF04849">
    <property type="entry name" value="HAP1_N"/>
    <property type="match status" value="1"/>
</dbReference>
<dbReference type="GO" id="GO:0005739">
    <property type="term" value="C:mitochondrion"/>
    <property type="evidence" value="ECO:0000318"/>
    <property type="project" value="GO_Central"/>
</dbReference>
<feature type="region of interest" description="Disordered" evidence="6">
    <location>
        <begin position="445"/>
        <end position="505"/>
    </location>
</feature>
<dbReference type="GO" id="GO:0017022">
    <property type="term" value="F:myosin binding"/>
    <property type="evidence" value="ECO:0000318"/>
    <property type="project" value="GO_Central"/>
</dbReference>
<feature type="compositionally biased region" description="Low complexity" evidence="6">
    <location>
        <begin position="591"/>
        <end position="606"/>
    </location>
</feature>
<evidence type="ECO:0000256" key="1">
    <source>
        <dbReference type="ARBA" id="ARBA00004173"/>
    </source>
</evidence>
<evidence type="ECO:0000313" key="8">
    <source>
        <dbReference type="EMBL" id="EDO43834.1"/>
    </source>
</evidence>
<feature type="domain" description="HAP1 N-terminal" evidence="7">
    <location>
        <begin position="87"/>
        <end position="392"/>
    </location>
</feature>
<keyword evidence="9" id="KW-1185">Reference proteome</keyword>
<comment type="similarity">
    <text evidence="2">Belongs to the milton family.</text>
</comment>